<dbReference type="PANTHER" id="PTHR23101:SF58">
    <property type="entry name" value="RAS AND RAB INTERACTOR 3"/>
    <property type="match status" value="1"/>
</dbReference>
<keyword evidence="2" id="KW-1133">Transmembrane helix</keyword>
<dbReference type="SUPFAM" id="SSF109993">
    <property type="entry name" value="VPS9 domain"/>
    <property type="match status" value="1"/>
</dbReference>
<feature type="transmembrane region" description="Helical" evidence="2">
    <location>
        <begin position="12"/>
        <end position="33"/>
    </location>
</feature>
<reference evidence="3" key="1">
    <citation type="submission" date="2025-08" db="UniProtKB">
        <authorList>
            <consortium name="Ensembl"/>
        </authorList>
    </citation>
    <scope>IDENTIFICATION</scope>
</reference>
<evidence type="ECO:0000256" key="1">
    <source>
        <dbReference type="SAM" id="MobiDB-lite"/>
    </source>
</evidence>
<dbReference type="GeneTree" id="ENSGT00940000158622"/>
<protein>
    <submittedName>
        <fullName evidence="3">Uncharacterized protein</fullName>
    </submittedName>
</protein>
<accession>A0A8C2YZ25</accession>
<sequence length="698" mass="76989">MKHIYIHTHRLCNVILSNSLLTLNAAFLSSFLLSNRPNRDILTIPLRLPSAITTATKREELEVISAKGADFWMSDLNQPAKDQDLALDQNDNRLYLYVNPVTVEGSANKDRNYSTTSKLDIVTAQNLTSSLQNGEVPQKISTEVNGQAKTTPAQDIKYKRPPPRPPSLGTGSGMGLLFSSPPSLHTSPPAAERNEEGRGGTGEKEERKTMSTSLTPSRPPVPLQSRAAPRLPPAPLRRTSSRRSTDREVGEGTEREKGQNPAKITEREVGGEGSKSGQLDEGVEQQNCSQRQESEVIKDRGNIVREDEKEEKEVKMDKEELKQKSSSHCAPLVKKPSRPVPPPRRKTCSPDAPVCPNQAGGGSANQTAGIRVPPPSPARRPDVSLYSPQGGTVLVTDPDSCSTSSTEEDGEPNQEQEPNHNRPAESRSPKAAVRRTPTTIMLDRARYRLSTVLTGLISHYRRLTQRLVELARDPLTYFGNLVKEHRAFTLENMSKHSSSMELLQEIRQMMTQLKSYLLQSTELQAMLEPQHQYTQDKLESIVEAALCKSVLKPLREPIYQSLERLHTNDGSLKQLAQNQSGVLGSTTTALGVTTAVPEASAMEKISIKLNNLHLEYSPQKKIELMLKACKLIYDSMSVSSPGQTVINTWTPNAILISLLFCDPTKKRSKTGNKLATHPDVSHGFVDDGGEASRSAYWP</sequence>
<dbReference type="PANTHER" id="PTHR23101">
    <property type="entry name" value="RAB GDP/GTP EXCHANGE FACTOR"/>
    <property type="match status" value="1"/>
</dbReference>
<feature type="compositionally biased region" description="Polar residues" evidence="1">
    <location>
        <begin position="130"/>
        <end position="153"/>
    </location>
</feature>
<feature type="compositionally biased region" description="Basic and acidic residues" evidence="1">
    <location>
        <begin position="417"/>
        <end position="428"/>
    </location>
</feature>
<dbReference type="GO" id="GO:0005829">
    <property type="term" value="C:cytosol"/>
    <property type="evidence" value="ECO:0007669"/>
    <property type="project" value="TreeGrafter"/>
</dbReference>
<dbReference type="GO" id="GO:0016192">
    <property type="term" value="P:vesicle-mediated transport"/>
    <property type="evidence" value="ECO:0007669"/>
    <property type="project" value="InterPro"/>
</dbReference>
<dbReference type="AlphaFoldDB" id="A0A8C2YZ25"/>
<dbReference type="GO" id="GO:0030139">
    <property type="term" value="C:endocytic vesicle"/>
    <property type="evidence" value="ECO:0007669"/>
    <property type="project" value="TreeGrafter"/>
</dbReference>
<feature type="region of interest" description="Disordered" evidence="1">
    <location>
        <begin position="130"/>
        <end position="434"/>
    </location>
</feature>
<dbReference type="Proteomes" id="UP000694565">
    <property type="component" value="Unplaced"/>
</dbReference>
<name>A0A8C2YZ25_CYCLU</name>
<dbReference type="GO" id="GO:0005085">
    <property type="term" value="F:guanyl-nucleotide exchange factor activity"/>
    <property type="evidence" value="ECO:0007669"/>
    <property type="project" value="InterPro"/>
</dbReference>
<feature type="compositionally biased region" description="Basic and acidic residues" evidence="1">
    <location>
        <begin position="243"/>
        <end position="270"/>
    </location>
</feature>
<dbReference type="Ensembl" id="ENSCLMT00005008349.1">
    <property type="protein sequence ID" value="ENSCLMP00005007830.1"/>
    <property type="gene ID" value="ENSCLMG00005004227.1"/>
</dbReference>
<dbReference type="InterPro" id="IPR045046">
    <property type="entry name" value="Vps9-like"/>
</dbReference>
<dbReference type="GO" id="GO:0031267">
    <property type="term" value="F:small GTPase binding"/>
    <property type="evidence" value="ECO:0007669"/>
    <property type="project" value="TreeGrafter"/>
</dbReference>
<reference evidence="3" key="2">
    <citation type="submission" date="2025-09" db="UniProtKB">
        <authorList>
            <consortium name="Ensembl"/>
        </authorList>
    </citation>
    <scope>IDENTIFICATION</scope>
</reference>
<dbReference type="Pfam" id="PF23268">
    <property type="entry name" value="RIN1"/>
    <property type="match status" value="1"/>
</dbReference>
<keyword evidence="2" id="KW-0812">Transmembrane</keyword>
<proteinExistence type="predicted"/>
<dbReference type="InterPro" id="IPR037191">
    <property type="entry name" value="VPS9_dom_sf"/>
</dbReference>
<organism evidence="3 4">
    <name type="scientific">Cyclopterus lumpus</name>
    <name type="common">Lumpsucker</name>
    <dbReference type="NCBI Taxonomy" id="8103"/>
    <lineage>
        <taxon>Eukaryota</taxon>
        <taxon>Metazoa</taxon>
        <taxon>Chordata</taxon>
        <taxon>Craniata</taxon>
        <taxon>Vertebrata</taxon>
        <taxon>Euteleostomi</taxon>
        <taxon>Actinopterygii</taxon>
        <taxon>Neopterygii</taxon>
        <taxon>Teleostei</taxon>
        <taxon>Neoteleostei</taxon>
        <taxon>Acanthomorphata</taxon>
        <taxon>Eupercaria</taxon>
        <taxon>Perciformes</taxon>
        <taxon>Cottioidei</taxon>
        <taxon>Cottales</taxon>
        <taxon>Cyclopteridae</taxon>
        <taxon>Cyclopterus</taxon>
    </lineage>
</organism>
<keyword evidence="2" id="KW-0472">Membrane</keyword>
<evidence type="ECO:0000313" key="3">
    <source>
        <dbReference type="Ensembl" id="ENSCLMP00005007830.1"/>
    </source>
</evidence>
<keyword evidence="4" id="KW-1185">Reference proteome</keyword>
<evidence type="ECO:0000313" key="4">
    <source>
        <dbReference type="Proteomes" id="UP000694565"/>
    </source>
</evidence>
<evidence type="ECO:0000256" key="2">
    <source>
        <dbReference type="SAM" id="Phobius"/>
    </source>
</evidence>
<feature type="compositionally biased region" description="Basic and acidic residues" evidence="1">
    <location>
        <begin position="292"/>
        <end position="323"/>
    </location>
</feature>
<feature type="compositionally biased region" description="Basic and acidic residues" evidence="1">
    <location>
        <begin position="192"/>
        <end position="209"/>
    </location>
</feature>